<evidence type="ECO:0000259" key="7">
    <source>
        <dbReference type="PROSITE" id="PS51160"/>
    </source>
</evidence>
<organism evidence="8 9">
    <name type="scientific">Olivibacter domesticus</name>
    <name type="common">Pseudosphingobacterium domesticum</name>
    <dbReference type="NCBI Taxonomy" id="407022"/>
    <lineage>
        <taxon>Bacteria</taxon>
        <taxon>Pseudomonadati</taxon>
        <taxon>Bacteroidota</taxon>
        <taxon>Sphingobacteriia</taxon>
        <taxon>Sphingobacteriales</taxon>
        <taxon>Sphingobacteriaceae</taxon>
        <taxon>Olivibacter</taxon>
    </lineage>
</organism>
<dbReference type="GO" id="GO:0003998">
    <property type="term" value="F:acylphosphatase activity"/>
    <property type="evidence" value="ECO:0007669"/>
    <property type="project" value="UniProtKB-EC"/>
</dbReference>
<name>A0A1H7SLV1_OLID1</name>
<evidence type="ECO:0000256" key="1">
    <source>
        <dbReference type="ARBA" id="ARBA00005614"/>
    </source>
</evidence>
<dbReference type="Pfam" id="PF00708">
    <property type="entry name" value="Acylphosphatase"/>
    <property type="match status" value="1"/>
</dbReference>
<feature type="active site" evidence="4">
    <location>
        <position position="18"/>
    </location>
</feature>
<evidence type="ECO:0000313" key="8">
    <source>
        <dbReference type="EMBL" id="SEL73630.1"/>
    </source>
</evidence>
<evidence type="ECO:0000256" key="2">
    <source>
        <dbReference type="ARBA" id="ARBA00012150"/>
    </source>
</evidence>
<dbReference type="PRINTS" id="PR00112">
    <property type="entry name" value="ACYLPHPHTASE"/>
</dbReference>
<evidence type="ECO:0000313" key="9">
    <source>
        <dbReference type="Proteomes" id="UP000199421"/>
    </source>
</evidence>
<dbReference type="PANTHER" id="PTHR47268:SF4">
    <property type="entry name" value="ACYLPHOSPHATASE"/>
    <property type="match status" value="1"/>
</dbReference>
<accession>A0A1H7SLV1</accession>
<evidence type="ECO:0000256" key="5">
    <source>
        <dbReference type="RuleBase" id="RU000553"/>
    </source>
</evidence>
<evidence type="ECO:0000256" key="6">
    <source>
        <dbReference type="RuleBase" id="RU004168"/>
    </source>
</evidence>
<comment type="catalytic activity">
    <reaction evidence="3 4 5">
        <text>an acyl phosphate + H2O = a carboxylate + phosphate + H(+)</text>
        <dbReference type="Rhea" id="RHEA:14965"/>
        <dbReference type="ChEBI" id="CHEBI:15377"/>
        <dbReference type="ChEBI" id="CHEBI:15378"/>
        <dbReference type="ChEBI" id="CHEBI:29067"/>
        <dbReference type="ChEBI" id="CHEBI:43474"/>
        <dbReference type="ChEBI" id="CHEBI:59918"/>
        <dbReference type="EC" id="3.6.1.7"/>
    </reaction>
</comment>
<feature type="active site" evidence="4">
    <location>
        <position position="36"/>
    </location>
</feature>
<evidence type="ECO:0000256" key="3">
    <source>
        <dbReference type="ARBA" id="ARBA00047645"/>
    </source>
</evidence>
<dbReference type="STRING" id="407022.SAMN05661044_03288"/>
<dbReference type="OrthoDB" id="9808093at2"/>
<dbReference type="RefSeq" id="WP_093326423.1">
    <property type="nucleotide sequence ID" value="NZ_FOAF01000003.1"/>
</dbReference>
<dbReference type="InterPro" id="IPR017968">
    <property type="entry name" value="Acylphosphatase_CS"/>
</dbReference>
<sequence length="90" mass="10138">MKHLNITIYGKVQGVSFRITTKAVANQLGVTGFVKNQADGSVYVEAEGQDFELDNFVDWCNEGPEGAQVEKVEIFHGELQNYRNFEIAKR</sequence>
<dbReference type="SUPFAM" id="SSF54975">
    <property type="entry name" value="Acylphosphatase/BLUF domain-like"/>
    <property type="match status" value="1"/>
</dbReference>
<protein>
    <recommendedName>
        <fullName evidence="2 4">Acylphosphatase</fullName>
        <ecNumber evidence="2 4">3.6.1.7</ecNumber>
    </recommendedName>
</protein>
<evidence type="ECO:0000256" key="4">
    <source>
        <dbReference type="PROSITE-ProRule" id="PRU00520"/>
    </source>
</evidence>
<gene>
    <name evidence="8" type="ORF">SAMN05661044_03288</name>
</gene>
<dbReference type="EC" id="3.6.1.7" evidence="2 4"/>
<dbReference type="AlphaFoldDB" id="A0A1H7SLV1"/>
<keyword evidence="4 5" id="KW-0378">Hydrolase</keyword>
<dbReference type="PANTHER" id="PTHR47268">
    <property type="entry name" value="ACYLPHOSPHATASE"/>
    <property type="match status" value="1"/>
</dbReference>
<dbReference type="InterPro" id="IPR020456">
    <property type="entry name" value="Acylphosphatase"/>
</dbReference>
<feature type="domain" description="Acylphosphatase-like" evidence="7">
    <location>
        <begin position="3"/>
        <end position="89"/>
    </location>
</feature>
<keyword evidence="9" id="KW-1185">Reference proteome</keyword>
<dbReference type="InterPro" id="IPR036046">
    <property type="entry name" value="Acylphosphatase-like_dom_sf"/>
</dbReference>
<dbReference type="Proteomes" id="UP000199421">
    <property type="component" value="Unassembled WGS sequence"/>
</dbReference>
<dbReference type="PROSITE" id="PS00150">
    <property type="entry name" value="ACYLPHOSPHATASE_1"/>
    <property type="match status" value="1"/>
</dbReference>
<comment type="similarity">
    <text evidence="1 6">Belongs to the acylphosphatase family.</text>
</comment>
<dbReference type="EMBL" id="FOAF01000003">
    <property type="protein sequence ID" value="SEL73630.1"/>
    <property type="molecule type" value="Genomic_DNA"/>
</dbReference>
<dbReference type="PROSITE" id="PS00151">
    <property type="entry name" value="ACYLPHOSPHATASE_2"/>
    <property type="match status" value="1"/>
</dbReference>
<dbReference type="PROSITE" id="PS51160">
    <property type="entry name" value="ACYLPHOSPHATASE_3"/>
    <property type="match status" value="1"/>
</dbReference>
<dbReference type="Gene3D" id="3.30.70.100">
    <property type="match status" value="1"/>
</dbReference>
<dbReference type="InterPro" id="IPR001792">
    <property type="entry name" value="Acylphosphatase-like_dom"/>
</dbReference>
<proteinExistence type="inferred from homology"/>
<reference evidence="9" key="1">
    <citation type="submission" date="2016-10" db="EMBL/GenBank/DDBJ databases">
        <authorList>
            <person name="Varghese N."/>
            <person name="Submissions S."/>
        </authorList>
    </citation>
    <scope>NUCLEOTIDE SEQUENCE [LARGE SCALE GENOMIC DNA]</scope>
    <source>
        <strain evidence="9">DSM 18733</strain>
    </source>
</reference>